<evidence type="ECO:0000256" key="1">
    <source>
        <dbReference type="SAM" id="Phobius"/>
    </source>
</evidence>
<keyword evidence="2" id="KW-0732">Signal</keyword>
<organism evidence="3 4">
    <name type="scientific">Ilyodon furcidens</name>
    <name type="common">goldbreast splitfin</name>
    <dbReference type="NCBI Taxonomy" id="33524"/>
    <lineage>
        <taxon>Eukaryota</taxon>
        <taxon>Metazoa</taxon>
        <taxon>Chordata</taxon>
        <taxon>Craniata</taxon>
        <taxon>Vertebrata</taxon>
        <taxon>Euteleostomi</taxon>
        <taxon>Actinopterygii</taxon>
        <taxon>Neopterygii</taxon>
        <taxon>Teleostei</taxon>
        <taxon>Neoteleostei</taxon>
        <taxon>Acanthomorphata</taxon>
        <taxon>Ovalentaria</taxon>
        <taxon>Atherinomorphae</taxon>
        <taxon>Cyprinodontiformes</taxon>
        <taxon>Goodeidae</taxon>
        <taxon>Ilyodon</taxon>
    </lineage>
</organism>
<gene>
    <name evidence="3" type="ORF">ILYODFUR_036566</name>
</gene>
<keyword evidence="1" id="KW-1133">Transmembrane helix</keyword>
<feature type="transmembrane region" description="Helical" evidence="1">
    <location>
        <begin position="232"/>
        <end position="252"/>
    </location>
</feature>
<proteinExistence type="predicted"/>
<protein>
    <submittedName>
        <fullName evidence="3">Uncharacterized protein</fullName>
    </submittedName>
</protein>
<reference evidence="3 4" key="1">
    <citation type="submission" date="2021-06" db="EMBL/GenBank/DDBJ databases">
        <authorList>
            <person name="Palmer J.M."/>
        </authorList>
    </citation>
    <scope>NUCLEOTIDE SEQUENCE [LARGE SCALE GENOMIC DNA]</scope>
    <source>
        <strain evidence="4">if_2019</strain>
        <tissue evidence="3">Muscle</tissue>
    </source>
</reference>
<dbReference type="PANTHER" id="PTHR38706">
    <property type="entry name" value="SI:CH211-198C19.1-RELATED"/>
    <property type="match status" value="1"/>
</dbReference>
<feature type="chain" id="PRO_5045846297" evidence="2">
    <location>
        <begin position="29"/>
        <end position="257"/>
    </location>
</feature>
<keyword evidence="4" id="KW-1185">Reference proteome</keyword>
<comment type="caution">
    <text evidence="3">The sequence shown here is derived from an EMBL/GenBank/DDBJ whole genome shotgun (WGS) entry which is preliminary data.</text>
</comment>
<evidence type="ECO:0000313" key="4">
    <source>
        <dbReference type="Proteomes" id="UP001482620"/>
    </source>
</evidence>
<keyword evidence="1" id="KW-0472">Membrane</keyword>
<evidence type="ECO:0000313" key="3">
    <source>
        <dbReference type="EMBL" id="MEQ2234941.1"/>
    </source>
</evidence>
<dbReference type="Proteomes" id="UP001482620">
    <property type="component" value="Unassembled WGS sequence"/>
</dbReference>
<feature type="signal peptide" evidence="2">
    <location>
        <begin position="1"/>
        <end position="28"/>
    </location>
</feature>
<name>A0ABV0TR22_9TELE</name>
<accession>A0ABV0TR22</accession>
<evidence type="ECO:0000256" key="2">
    <source>
        <dbReference type="SAM" id="SignalP"/>
    </source>
</evidence>
<sequence>MSSQELKMSGNTASFCVALLLTLTSAYAAQKTLNSISQVKNCVPQPTNILELLRWFANIVKIDNYGTIRLTFDPNTDYGSHHYGNFENILDRSPWGYKYYTVGNLHKDSSNQLPPYVVQARSGSIGWNRARIIFSATECDGIWNIRQVYITQHYGTSIYNGTNYDPEHTYLITTNLLREFRGWSVSEIQQGATVSQRSNYGNTSTHLQGSYNSYQNTYIPQSYPSTTDQDNVLHNICLVLVVCFIVIFWIFLMNVNK</sequence>
<dbReference type="PANTHER" id="PTHR38706:SF2">
    <property type="match status" value="1"/>
</dbReference>
<keyword evidence="1" id="KW-0812">Transmembrane</keyword>
<dbReference type="EMBL" id="JAHRIQ010042265">
    <property type="protein sequence ID" value="MEQ2234941.1"/>
    <property type="molecule type" value="Genomic_DNA"/>
</dbReference>